<dbReference type="InterPro" id="IPR005225">
    <property type="entry name" value="Small_GTP-bd"/>
</dbReference>
<evidence type="ECO:0000313" key="12">
    <source>
        <dbReference type="Proteomes" id="UP000240206"/>
    </source>
</evidence>
<reference evidence="12" key="1">
    <citation type="submission" date="2018-03" db="EMBL/GenBank/DDBJ databases">
        <title>Ecological and genomic features of two cosmopolitan and abundant freshwater picocyanobacteria.</title>
        <authorList>
            <person name="Cabello-Yeves P.J."/>
            <person name="Picazo A."/>
            <person name="Camacho A."/>
            <person name="Callieri C."/>
            <person name="Rosselli R."/>
            <person name="Roda-Garcia J."/>
            <person name="Coutinho F.H."/>
            <person name="Rodriguez-Valera F."/>
        </authorList>
    </citation>
    <scope>NUCLEOTIDE SEQUENCE [LARGE SCALE GENOMIC DNA]</scope>
    <source>
        <strain evidence="12">Tous</strain>
    </source>
</reference>
<dbReference type="SUPFAM" id="SSF54814">
    <property type="entry name" value="Prokaryotic type KH domain (KH-domain type II)"/>
    <property type="match status" value="1"/>
</dbReference>
<dbReference type="NCBIfam" id="TIGR00231">
    <property type="entry name" value="small_GTP"/>
    <property type="match status" value="1"/>
</dbReference>
<dbReference type="Gene3D" id="3.30.300.20">
    <property type="match status" value="1"/>
</dbReference>
<keyword evidence="3 6" id="KW-0547">Nucleotide-binding</keyword>
<feature type="region of interest" description="G4" evidence="7">
    <location>
        <begin position="138"/>
        <end position="141"/>
    </location>
</feature>
<feature type="binding site" evidence="6">
    <location>
        <begin position="138"/>
        <end position="141"/>
    </location>
    <ligand>
        <name>GTP</name>
        <dbReference type="ChEBI" id="CHEBI:37565"/>
    </ligand>
</feature>
<keyword evidence="4 6" id="KW-0694">RNA-binding</keyword>
<keyword evidence="6" id="KW-0690">Ribosome biogenesis</keyword>
<comment type="subunit">
    <text evidence="6">Monomer.</text>
</comment>
<keyword evidence="12" id="KW-1185">Reference proteome</keyword>
<organism evidence="11 12">
    <name type="scientific">Synechococcus lacustris str. Tous</name>
    <dbReference type="NCBI Taxonomy" id="1910958"/>
    <lineage>
        <taxon>Bacteria</taxon>
        <taxon>Bacillati</taxon>
        <taxon>Cyanobacteriota</taxon>
        <taxon>Cyanophyceae</taxon>
        <taxon>Synechococcales</taxon>
        <taxon>Synechococcaceae</taxon>
        <taxon>Synechococcus</taxon>
    </lineage>
</organism>
<dbReference type="PROSITE" id="PS50823">
    <property type="entry name" value="KH_TYPE_2"/>
    <property type="match status" value="1"/>
</dbReference>
<dbReference type="CDD" id="cd04163">
    <property type="entry name" value="Era"/>
    <property type="match status" value="1"/>
</dbReference>
<comment type="function">
    <text evidence="6">An essential GTPase that binds both GDP and GTP, with rapid nucleotide exchange. Plays a role in 16S rRNA processing and 30S ribosomal subunit biogenesis and possibly also in cell cycle regulation and energy metabolism.</text>
</comment>
<protein>
    <recommendedName>
        <fullName evidence="2 6">GTPase Era</fullName>
    </recommendedName>
</protein>
<dbReference type="NCBIfam" id="TIGR00436">
    <property type="entry name" value="era"/>
    <property type="match status" value="1"/>
</dbReference>
<dbReference type="Pfam" id="PF01926">
    <property type="entry name" value="MMR_HSR1"/>
    <property type="match status" value="1"/>
</dbReference>
<name>A0A2P7EFA9_9SYNE</name>
<dbReference type="EMBL" id="PXVC01000016">
    <property type="protein sequence ID" value="PSI01927.1"/>
    <property type="molecule type" value="Genomic_DNA"/>
</dbReference>
<dbReference type="GO" id="GO:0000028">
    <property type="term" value="P:ribosomal small subunit assembly"/>
    <property type="evidence" value="ECO:0007669"/>
    <property type="project" value="TreeGrafter"/>
</dbReference>
<keyword evidence="6" id="KW-1003">Cell membrane</keyword>
<dbReference type="Gene3D" id="3.40.50.300">
    <property type="entry name" value="P-loop containing nucleotide triphosphate hydrolases"/>
    <property type="match status" value="1"/>
</dbReference>
<dbReference type="CDD" id="cd22534">
    <property type="entry name" value="KH-II_Era"/>
    <property type="match status" value="1"/>
</dbReference>
<evidence type="ECO:0000256" key="2">
    <source>
        <dbReference type="ARBA" id="ARBA00020484"/>
    </source>
</evidence>
<dbReference type="InterPro" id="IPR027417">
    <property type="entry name" value="P-loop_NTPase"/>
</dbReference>
<dbReference type="PROSITE" id="PS51713">
    <property type="entry name" value="G_ERA"/>
    <property type="match status" value="1"/>
</dbReference>
<evidence type="ECO:0000259" key="10">
    <source>
        <dbReference type="PROSITE" id="PS51713"/>
    </source>
</evidence>
<feature type="domain" description="KH type-2" evidence="9">
    <location>
        <begin position="211"/>
        <end position="295"/>
    </location>
</feature>
<dbReference type="InterPro" id="IPR009019">
    <property type="entry name" value="KH_sf_prok-type"/>
</dbReference>
<accession>A0A2P7EFA9</accession>
<evidence type="ECO:0000256" key="7">
    <source>
        <dbReference type="PROSITE-ProRule" id="PRU01050"/>
    </source>
</evidence>
<dbReference type="InterPro" id="IPR015946">
    <property type="entry name" value="KH_dom-like_a/b"/>
</dbReference>
<evidence type="ECO:0000256" key="6">
    <source>
        <dbReference type="HAMAP-Rule" id="MF_00367"/>
    </source>
</evidence>
<evidence type="ECO:0000256" key="5">
    <source>
        <dbReference type="ARBA" id="ARBA00023134"/>
    </source>
</evidence>
<comment type="caution">
    <text evidence="11">The sequence shown here is derived from an EMBL/GenBank/DDBJ whole genome shotgun (WGS) entry which is preliminary data.</text>
</comment>
<dbReference type="AlphaFoldDB" id="A0A2P7EFA9"/>
<dbReference type="Pfam" id="PF07650">
    <property type="entry name" value="KH_2"/>
    <property type="match status" value="1"/>
</dbReference>
<dbReference type="GO" id="GO:0005525">
    <property type="term" value="F:GTP binding"/>
    <property type="evidence" value="ECO:0007669"/>
    <property type="project" value="UniProtKB-UniRule"/>
</dbReference>
<keyword evidence="6" id="KW-0699">rRNA-binding</keyword>
<evidence type="ECO:0000313" key="11">
    <source>
        <dbReference type="EMBL" id="PSI01927.1"/>
    </source>
</evidence>
<feature type="region of interest" description="G5" evidence="7">
    <location>
        <begin position="167"/>
        <end position="169"/>
    </location>
</feature>
<evidence type="ECO:0000256" key="3">
    <source>
        <dbReference type="ARBA" id="ARBA00022741"/>
    </source>
</evidence>
<keyword evidence="5 6" id="KW-0342">GTP-binding</keyword>
<proteinExistence type="inferred from homology"/>
<feature type="binding site" evidence="6">
    <location>
        <begin position="29"/>
        <end position="36"/>
    </location>
    <ligand>
        <name>GTP</name>
        <dbReference type="ChEBI" id="CHEBI:37565"/>
    </ligand>
</feature>
<dbReference type="GO" id="GO:0043024">
    <property type="term" value="F:ribosomal small subunit binding"/>
    <property type="evidence" value="ECO:0007669"/>
    <property type="project" value="TreeGrafter"/>
</dbReference>
<sequence length="312" mass="33745">MQIPIPNGTELQWTPTPDGFRSGFVALIGRPNVGKSTLLNQLVGEKVAITSPVAQTTRNRLRAILTTETAQLVLLDTPGIHKPHHLLGERLVQTARNSIGEVDVVLALMDGSVPMGRGDQFVLDLLQQIRQPVLLGLNKQDLVAAQEQAELIASYQAALPLAPLFPFSATSGEGCAALVAAMAELLPPGPMLYPAGTISDQPERLLLAELIREQVLHLTREEIPHSVAVQIERLEEDGPRTAVLATVMVERSSQKGILIGKGGAMLKAIGTGARLQMQKVFDGPVYLELFVKVVPHWRQKPGRLAELGYQGE</sequence>
<dbReference type="GO" id="GO:0005886">
    <property type="term" value="C:plasma membrane"/>
    <property type="evidence" value="ECO:0007669"/>
    <property type="project" value="UniProtKB-SubCell"/>
</dbReference>
<feature type="region of interest" description="G2" evidence="7">
    <location>
        <begin position="55"/>
        <end position="59"/>
    </location>
</feature>
<dbReference type="InterPro" id="IPR030388">
    <property type="entry name" value="G_ERA_dom"/>
</dbReference>
<dbReference type="InterPro" id="IPR005662">
    <property type="entry name" value="GTPase_Era-like"/>
</dbReference>
<evidence type="ECO:0000256" key="4">
    <source>
        <dbReference type="ARBA" id="ARBA00022884"/>
    </source>
</evidence>
<feature type="region of interest" description="G3" evidence="7">
    <location>
        <begin position="76"/>
        <end position="79"/>
    </location>
</feature>
<dbReference type="PANTHER" id="PTHR42698:SF1">
    <property type="entry name" value="GTPASE ERA, MITOCHONDRIAL"/>
    <property type="match status" value="1"/>
</dbReference>
<dbReference type="GO" id="GO:0003924">
    <property type="term" value="F:GTPase activity"/>
    <property type="evidence" value="ECO:0007669"/>
    <property type="project" value="UniProtKB-UniRule"/>
</dbReference>
<dbReference type="GO" id="GO:0005829">
    <property type="term" value="C:cytosol"/>
    <property type="evidence" value="ECO:0007669"/>
    <property type="project" value="TreeGrafter"/>
</dbReference>
<dbReference type="NCBIfam" id="NF000908">
    <property type="entry name" value="PRK00089.1"/>
    <property type="match status" value="1"/>
</dbReference>
<dbReference type="SUPFAM" id="SSF52540">
    <property type="entry name" value="P-loop containing nucleoside triphosphate hydrolases"/>
    <property type="match status" value="1"/>
</dbReference>
<keyword evidence="6" id="KW-0963">Cytoplasm</keyword>
<dbReference type="InterPro" id="IPR006073">
    <property type="entry name" value="GTP-bd"/>
</dbReference>
<dbReference type="PANTHER" id="PTHR42698">
    <property type="entry name" value="GTPASE ERA"/>
    <property type="match status" value="1"/>
</dbReference>
<dbReference type="GO" id="GO:0070181">
    <property type="term" value="F:small ribosomal subunit rRNA binding"/>
    <property type="evidence" value="ECO:0007669"/>
    <property type="project" value="UniProtKB-UniRule"/>
</dbReference>
<keyword evidence="6" id="KW-0472">Membrane</keyword>
<evidence type="ECO:0000259" key="9">
    <source>
        <dbReference type="PROSITE" id="PS50823"/>
    </source>
</evidence>
<feature type="region of interest" description="G1" evidence="7">
    <location>
        <begin position="29"/>
        <end position="36"/>
    </location>
</feature>
<comment type="subcellular location">
    <subcellularLocation>
        <location evidence="6">Cytoplasm</location>
    </subcellularLocation>
    <subcellularLocation>
        <location evidence="6">Cell membrane</location>
        <topology evidence="6">Peripheral membrane protein</topology>
    </subcellularLocation>
</comment>
<gene>
    <name evidence="6" type="primary">era</name>
    <name evidence="11" type="ORF">C7K08_05340</name>
</gene>
<evidence type="ECO:0000256" key="8">
    <source>
        <dbReference type="RuleBase" id="RU003761"/>
    </source>
</evidence>
<evidence type="ECO:0000256" key="1">
    <source>
        <dbReference type="ARBA" id="ARBA00007921"/>
    </source>
</evidence>
<feature type="domain" description="Era-type G" evidence="10">
    <location>
        <begin position="21"/>
        <end position="188"/>
    </location>
</feature>
<feature type="binding site" evidence="6">
    <location>
        <begin position="76"/>
        <end position="80"/>
    </location>
    <ligand>
        <name>GTP</name>
        <dbReference type="ChEBI" id="CHEBI:37565"/>
    </ligand>
</feature>
<comment type="similarity">
    <text evidence="1 6 7 8">Belongs to the TRAFAC class TrmE-Era-EngA-EngB-Septin-like GTPase superfamily. Era GTPase family.</text>
</comment>
<dbReference type="HAMAP" id="MF_00367">
    <property type="entry name" value="GTPase_Era"/>
    <property type="match status" value="1"/>
</dbReference>
<dbReference type="RefSeq" id="WP_106499620.1">
    <property type="nucleotide sequence ID" value="NZ_PXVC01000016.1"/>
</dbReference>
<dbReference type="Proteomes" id="UP000240206">
    <property type="component" value="Unassembled WGS sequence"/>
</dbReference>
<dbReference type="InterPro" id="IPR004044">
    <property type="entry name" value="KH_dom_type_2"/>
</dbReference>